<accession>A0A511X6V2</accession>
<reference evidence="2 3" key="1">
    <citation type="submission" date="2019-07" db="EMBL/GenBank/DDBJ databases">
        <title>Whole genome shotgun sequence of Acetobacter nitrogenifigens NBRC 105050.</title>
        <authorList>
            <person name="Hosoyama A."/>
            <person name="Uohara A."/>
            <person name="Ohji S."/>
            <person name="Ichikawa N."/>
        </authorList>
    </citation>
    <scope>NUCLEOTIDE SEQUENCE [LARGE SCALE GENOMIC DNA]</scope>
    <source>
        <strain evidence="2 3">NBRC 105050</strain>
    </source>
</reference>
<dbReference type="EMBL" id="BJYF01000003">
    <property type="protein sequence ID" value="GEN58662.1"/>
    <property type="molecule type" value="Genomic_DNA"/>
</dbReference>
<protein>
    <submittedName>
        <fullName evidence="2">Uncharacterized protein</fullName>
    </submittedName>
</protein>
<dbReference type="OrthoDB" id="7284778at2"/>
<keyword evidence="3" id="KW-1185">Reference proteome</keyword>
<proteinExistence type="predicted"/>
<dbReference type="RefSeq" id="WP_051291872.1">
    <property type="nucleotide sequence ID" value="NZ_AUBI01000002.1"/>
</dbReference>
<feature type="region of interest" description="Disordered" evidence="1">
    <location>
        <begin position="78"/>
        <end position="106"/>
    </location>
</feature>
<gene>
    <name evidence="2" type="ORF">ANI02nite_05460</name>
</gene>
<name>A0A511X6V2_9PROT</name>
<sequence>MPQPKRRWTAEEAEIILSQAGLDFGEPERTGNGLGTMFRTTDGRIILVYDTGSLVCQGKLSAATKALFEGGVVQPSGKLPIAGAGTRTTASSGKSVKPRSHATPKDVLTPAGAMLRTSAAATRPAEDFRGLDRRKLNTFQRGSVLIEDYEIVGGGLSAAGDDAPW</sequence>
<organism evidence="2 3">
    <name type="scientific">Acetobacter nitrogenifigens DSM 23921 = NBRC 105050</name>
    <dbReference type="NCBI Taxonomy" id="1120919"/>
    <lineage>
        <taxon>Bacteria</taxon>
        <taxon>Pseudomonadati</taxon>
        <taxon>Pseudomonadota</taxon>
        <taxon>Alphaproteobacteria</taxon>
        <taxon>Acetobacterales</taxon>
        <taxon>Acetobacteraceae</taxon>
        <taxon>Acetobacter</taxon>
    </lineage>
</organism>
<dbReference type="STRING" id="1120919.GCA_000429165_00566"/>
<comment type="caution">
    <text evidence="2">The sequence shown here is derived from an EMBL/GenBank/DDBJ whole genome shotgun (WGS) entry which is preliminary data.</text>
</comment>
<dbReference type="AlphaFoldDB" id="A0A511X6V2"/>
<evidence type="ECO:0000256" key="1">
    <source>
        <dbReference type="SAM" id="MobiDB-lite"/>
    </source>
</evidence>
<evidence type="ECO:0000313" key="3">
    <source>
        <dbReference type="Proteomes" id="UP000321635"/>
    </source>
</evidence>
<evidence type="ECO:0000313" key="2">
    <source>
        <dbReference type="EMBL" id="GEN58662.1"/>
    </source>
</evidence>
<dbReference type="Proteomes" id="UP000321635">
    <property type="component" value="Unassembled WGS sequence"/>
</dbReference>